<evidence type="ECO:0000313" key="4">
    <source>
        <dbReference type="EMBL" id="GAX14361.1"/>
    </source>
</evidence>
<feature type="region of interest" description="Disordered" evidence="2">
    <location>
        <begin position="209"/>
        <end position="252"/>
    </location>
</feature>
<dbReference type="Pfam" id="PF05183">
    <property type="entry name" value="RdRP"/>
    <property type="match status" value="2"/>
</dbReference>
<dbReference type="EMBL" id="BDSP01000080">
    <property type="protein sequence ID" value="GAX14361.1"/>
    <property type="molecule type" value="Genomic_DNA"/>
</dbReference>
<dbReference type="InterPro" id="IPR007855">
    <property type="entry name" value="RDRP"/>
</dbReference>
<evidence type="ECO:0000256" key="2">
    <source>
        <dbReference type="SAM" id="MobiDB-lite"/>
    </source>
</evidence>
<feature type="region of interest" description="Disordered" evidence="2">
    <location>
        <begin position="87"/>
        <end position="169"/>
    </location>
</feature>
<dbReference type="OrthoDB" id="425733at2759"/>
<keyword evidence="1" id="KW-0694">RNA-binding</keyword>
<keyword evidence="1" id="KW-0808">Transferase</keyword>
<comment type="catalytic activity">
    <reaction evidence="1">
        <text>RNA(n) + a ribonucleoside 5'-triphosphate = RNA(n+1) + diphosphate</text>
        <dbReference type="Rhea" id="RHEA:21248"/>
        <dbReference type="Rhea" id="RHEA-COMP:14527"/>
        <dbReference type="Rhea" id="RHEA-COMP:17342"/>
        <dbReference type="ChEBI" id="CHEBI:33019"/>
        <dbReference type="ChEBI" id="CHEBI:61557"/>
        <dbReference type="ChEBI" id="CHEBI:140395"/>
        <dbReference type="EC" id="2.7.7.48"/>
    </reaction>
</comment>
<feature type="compositionally biased region" description="Polar residues" evidence="2">
    <location>
        <begin position="148"/>
        <end position="159"/>
    </location>
</feature>
<proteinExistence type="inferred from homology"/>
<dbReference type="EC" id="2.7.7.48" evidence="1"/>
<feature type="compositionally biased region" description="Basic and acidic residues" evidence="2">
    <location>
        <begin position="125"/>
        <end position="137"/>
    </location>
</feature>
<keyword evidence="1" id="KW-0696">RNA-directed RNA polymerase</keyword>
<evidence type="ECO:0000256" key="1">
    <source>
        <dbReference type="RuleBase" id="RU363098"/>
    </source>
</evidence>
<reference evidence="4 5" key="1">
    <citation type="journal article" date="2015" name="Plant Cell">
        <title>Oil accumulation by the oleaginous diatom Fistulifera solaris as revealed by the genome and transcriptome.</title>
        <authorList>
            <person name="Tanaka T."/>
            <person name="Maeda Y."/>
            <person name="Veluchamy A."/>
            <person name="Tanaka M."/>
            <person name="Abida H."/>
            <person name="Marechal E."/>
            <person name="Bowler C."/>
            <person name="Muto M."/>
            <person name="Sunaga Y."/>
            <person name="Tanaka M."/>
            <person name="Yoshino T."/>
            <person name="Taniguchi T."/>
            <person name="Fukuda Y."/>
            <person name="Nemoto M."/>
            <person name="Matsumoto M."/>
            <person name="Wong P.S."/>
            <person name="Aburatani S."/>
            <person name="Fujibuchi W."/>
        </authorList>
    </citation>
    <scope>NUCLEOTIDE SEQUENCE [LARGE SCALE GENOMIC DNA]</scope>
    <source>
        <strain evidence="4 5">JPCC DA0580</strain>
    </source>
</reference>
<dbReference type="GO" id="GO:0003723">
    <property type="term" value="F:RNA binding"/>
    <property type="evidence" value="ECO:0007669"/>
    <property type="project" value="UniProtKB-KW"/>
</dbReference>
<dbReference type="GO" id="GO:0031380">
    <property type="term" value="C:nuclear RNA-directed RNA polymerase complex"/>
    <property type="evidence" value="ECO:0007669"/>
    <property type="project" value="TreeGrafter"/>
</dbReference>
<dbReference type="SMART" id="SM00739">
    <property type="entry name" value="KOW"/>
    <property type="match status" value="2"/>
</dbReference>
<dbReference type="PROSITE" id="PS01108">
    <property type="entry name" value="RIBOSOMAL_L24"/>
    <property type="match status" value="1"/>
</dbReference>
<evidence type="ECO:0000313" key="5">
    <source>
        <dbReference type="Proteomes" id="UP000198406"/>
    </source>
</evidence>
<evidence type="ECO:0000259" key="3">
    <source>
        <dbReference type="SMART" id="SM00739"/>
    </source>
</evidence>
<keyword evidence="5" id="KW-1185">Reference proteome</keyword>
<name>A0A1Z5JKS3_FISSO</name>
<dbReference type="PANTHER" id="PTHR23079:SF55">
    <property type="entry name" value="RNA-DIRECTED RNA POLYMERASE"/>
    <property type="match status" value="1"/>
</dbReference>
<dbReference type="InParanoid" id="A0A1Z5JKS3"/>
<dbReference type="GO" id="GO:0030422">
    <property type="term" value="P:siRNA processing"/>
    <property type="evidence" value="ECO:0007669"/>
    <property type="project" value="TreeGrafter"/>
</dbReference>
<feature type="domain" description="KOW" evidence="3">
    <location>
        <begin position="170"/>
        <end position="197"/>
    </location>
</feature>
<comment type="caution">
    <text evidence="4">The sequence shown here is derived from an EMBL/GenBank/DDBJ whole genome shotgun (WGS) entry which is preliminary data.</text>
</comment>
<gene>
    <name evidence="4" type="ORF">FisN_11Hh182</name>
</gene>
<feature type="region of interest" description="Disordered" evidence="2">
    <location>
        <begin position="1"/>
        <end position="33"/>
    </location>
</feature>
<dbReference type="GO" id="GO:0003735">
    <property type="term" value="F:structural constituent of ribosome"/>
    <property type="evidence" value="ECO:0007669"/>
    <property type="project" value="InterPro"/>
</dbReference>
<comment type="similarity">
    <text evidence="1">Belongs to the RdRP family.</text>
</comment>
<dbReference type="Proteomes" id="UP000198406">
    <property type="component" value="Unassembled WGS sequence"/>
</dbReference>
<dbReference type="InterPro" id="IPR005825">
    <property type="entry name" value="Ribosomal_uL24_CS"/>
</dbReference>
<dbReference type="GO" id="GO:0006412">
    <property type="term" value="P:translation"/>
    <property type="evidence" value="ECO:0007669"/>
    <property type="project" value="InterPro"/>
</dbReference>
<dbReference type="GO" id="GO:0005840">
    <property type="term" value="C:ribosome"/>
    <property type="evidence" value="ECO:0007669"/>
    <property type="project" value="InterPro"/>
</dbReference>
<dbReference type="PANTHER" id="PTHR23079">
    <property type="entry name" value="RNA-DEPENDENT RNA POLYMERASE"/>
    <property type="match status" value="1"/>
</dbReference>
<sequence length="774" mass="85653">MSSTASFASETYYHAVSDSEESAGSYSDDNIFRKGDAIEVISGKYKGRSGVVRKTPVKWIPLLLHPTSTESSKEVCLPPTSVRKVRRNAGMNYEANVDENVSPPNQPSSRTSAAPSEPQPAPPSHDSHTSSQERNEPATDFQGETYYNAISDSEGSTVYETDDDDNDETAIRQGVTIEVVAGKYKGRTGVVTKTPVKWIPVLLHSTSTESSKEACLPPASVRKVRNATRSNYDEDGDETMSPPPPPRTSTVPPVATASYRIENSLLSLPGYQHDRCLMVPDGKETTFGPTLASKLFHLVNYSFPINKNSPAIPTEWTESGHTLQLIATKVHDHKIGKEKRTTYTLMAHYGITKDGLLQTLEDYAAFGMLPPRKVASRLELLFTPAIKNHRQIPAICHDITTDYIEMLPDDDSIHSDGCGFVPRWVIEKLFGQLTDGKRTFAFMVRILAPQIGLVKGVLMEKPGIDKIQLHPTMIKVPPSQRNPNSKKVILLASRSYPSKNNLQEARLLKKDKEPCKSFKPNKLKHMATNVLEASQIPKTVIDKYVKNATSTNGLEHAFVLGASDPTNAIPPGHVFLSGFTHDLPDHILVTRFPCTESSDLLKLPLVKTKPHGMSDEQWQFLTKLAFGAILFGNPGNGRGPLPPMIANGDLDGDLYMVLWNKGLGSYVPVTDTTLFCPAAKTETKLNDEWNPNWLTDAYGLMSDINALYLRQTLIGKLHTLWKKSDDHAKCHAFGRAYKEAIDIGKHGGKVPLPRAFWSDLKLEYHVLLEDARYS</sequence>
<accession>A0A1Z5JKS3</accession>
<feature type="domain" description="KOW" evidence="3">
    <location>
        <begin position="31"/>
        <end position="58"/>
    </location>
</feature>
<keyword evidence="1" id="KW-0548">Nucleotidyltransferase</keyword>
<dbReference type="GO" id="GO:0003968">
    <property type="term" value="F:RNA-directed RNA polymerase activity"/>
    <property type="evidence" value="ECO:0007669"/>
    <property type="project" value="UniProtKB-KW"/>
</dbReference>
<dbReference type="InterPro" id="IPR005824">
    <property type="entry name" value="KOW"/>
</dbReference>
<dbReference type="InterPro" id="IPR057596">
    <property type="entry name" value="RDRP_core"/>
</dbReference>
<dbReference type="AlphaFoldDB" id="A0A1Z5JKS3"/>
<protein>
    <recommendedName>
        <fullName evidence="1">RNA-dependent RNA polymerase</fullName>
        <ecNumber evidence="1">2.7.7.48</ecNumber>
    </recommendedName>
</protein>
<organism evidence="4 5">
    <name type="scientific">Fistulifera solaris</name>
    <name type="common">Oleaginous diatom</name>
    <dbReference type="NCBI Taxonomy" id="1519565"/>
    <lineage>
        <taxon>Eukaryota</taxon>
        <taxon>Sar</taxon>
        <taxon>Stramenopiles</taxon>
        <taxon>Ochrophyta</taxon>
        <taxon>Bacillariophyta</taxon>
        <taxon>Bacillariophyceae</taxon>
        <taxon>Bacillariophycidae</taxon>
        <taxon>Naviculales</taxon>
        <taxon>Naviculaceae</taxon>
        <taxon>Fistulifera</taxon>
    </lineage>
</organism>